<name>A0AC61Y754_9FLAO</name>
<dbReference type="Proteomes" id="UP000356253">
    <property type="component" value="Unassembled WGS sequence"/>
</dbReference>
<reference evidence="1" key="1">
    <citation type="submission" date="2019-09" db="EMBL/GenBank/DDBJ databases">
        <authorList>
            <person name="Rodrigo-Torres L."/>
            <person name="Arahal R. D."/>
            <person name="Lucena T."/>
        </authorList>
    </citation>
    <scope>NUCLEOTIDE SEQUENCE</scope>
    <source>
        <strain evidence="1">ISS653</strain>
    </source>
</reference>
<sequence length="173" mass="19123">MKKLLFIALVAICGAFTVNAQTAKFGLKAGYVNISAKEKYQDVSASISESGFYLGALADITMSESFHIQPEVNYANAEETSFLYIPVLAKYYISDSGFQVMAGPQANIVLEEAMEGINNFGLDLTFGVAYDIDEHFFVEARYSFELTNRIKDGGEYDVSGRFNTLFVGIGYKF</sequence>
<evidence type="ECO:0000313" key="1">
    <source>
        <dbReference type="EMBL" id="VVV00010.1"/>
    </source>
</evidence>
<comment type="caution">
    <text evidence="1">The sequence shown here is derived from an EMBL/GenBank/DDBJ whole genome shotgun (WGS) entry which is preliminary data.</text>
</comment>
<gene>
    <name evidence="1" type="ORF">FVB9532_01271</name>
</gene>
<proteinExistence type="predicted"/>
<accession>A0AC61Y754</accession>
<evidence type="ECO:0000313" key="2">
    <source>
        <dbReference type="Proteomes" id="UP000356253"/>
    </source>
</evidence>
<dbReference type="EMBL" id="CABVMM010000004">
    <property type="protein sequence ID" value="VVV00010.1"/>
    <property type="molecule type" value="Genomic_DNA"/>
</dbReference>
<protein>
    <submittedName>
        <fullName evidence="1">Uncharacterized protein</fullName>
    </submittedName>
</protein>
<organism evidence="1 2">
    <name type="scientific">Mesonia oceanica</name>
    <dbReference type="NCBI Taxonomy" id="2687242"/>
    <lineage>
        <taxon>Bacteria</taxon>
        <taxon>Pseudomonadati</taxon>
        <taxon>Bacteroidota</taxon>
        <taxon>Flavobacteriia</taxon>
        <taxon>Flavobacteriales</taxon>
        <taxon>Flavobacteriaceae</taxon>
        <taxon>Mesonia</taxon>
    </lineage>
</organism>
<keyword evidence="2" id="KW-1185">Reference proteome</keyword>